<organism evidence="1 2">
    <name type="scientific">Pleurotus eryngii</name>
    <name type="common">Boletus of the steppes</name>
    <dbReference type="NCBI Taxonomy" id="5323"/>
    <lineage>
        <taxon>Eukaryota</taxon>
        <taxon>Fungi</taxon>
        <taxon>Dikarya</taxon>
        <taxon>Basidiomycota</taxon>
        <taxon>Agaricomycotina</taxon>
        <taxon>Agaricomycetes</taxon>
        <taxon>Agaricomycetidae</taxon>
        <taxon>Agaricales</taxon>
        <taxon>Pleurotineae</taxon>
        <taxon>Pleurotaceae</taxon>
        <taxon>Pleurotus</taxon>
    </lineage>
</organism>
<comment type="caution">
    <text evidence="1">The sequence shown here is derived from an EMBL/GenBank/DDBJ whole genome shotgun (WGS) entry which is preliminary data.</text>
</comment>
<dbReference type="OrthoDB" id="3261131at2759"/>
<dbReference type="EMBL" id="MU154539">
    <property type="protein sequence ID" value="KAF9498154.1"/>
    <property type="molecule type" value="Genomic_DNA"/>
</dbReference>
<proteinExistence type="predicted"/>
<evidence type="ECO:0000313" key="1">
    <source>
        <dbReference type="EMBL" id="KAF9498154.1"/>
    </source>
</evidence>
<protein>
    <submittedName>
        <fullName evidence="1">Uncharacterized protein</fullName>
    </submittedName>
</protein>
<keyword evidence="2" id="KW-1185">Reference proteome</keyword>
<accession>A0A9P6A216</accession>
<reference evidence="1" key="1">
    <citation type="submission" date="2020-11" db="EMBL/GenBank/DDBJ databases">
        <authorList>
            <consortium name="DOE Joint Genome Institute"/>
            <person name="Ahrendt S."/>
            <person name="Riley R."/>
            <person name="Andreopoulos W."/>
            <person name="Labutti K."/>
            <person name="Pangilinan J."/>
            <person name="Ruiz-Duenas F.J."/>
            <person name="Barrasa J.M."/>
            <person name="Sanchez-Garcia M."/>
            <person name="Camarero S."/>
            <person name="Miyauchi S."/>
            <person name="Serrano A."/>
            <person name="Linde D."/>
            <person name="Babiker R."/>
            <person name="Drula E."/>
            <person name="Ayuso-Fernandez I."/>
            <person name="Pacheco R."/>
            <person name="Padilla G."/>
            <person name="Ferreira P."/>
            <person name="Barriuso J."/>
            <person name="Kellner H."/>
            <person name="Castanera R."/>
            <person name="Alfaro M."/>
            <person name="Ramirez L."/>
            <person name="Pisabarro A.G."/>
            <person name="Kuo A."/>
            <person name="Tritt A."/>
            <person name="Lipzen A."/>
            <person name="He G."/>
            <person name="Yan M."/>
            <person name="Ng V."/>
            <person name="Cullen D."/>
            <person name="Martin F."/>
            <person name="Rosso M.-N."/>
            <person name="Henrissat B."/>
            <person name="Hibbett D."/>
            <person name="Martinez A.T."/>
            <person name="Grigoriev I.V."/>
        </authorList>
    </citation>
    <scope>NUCLEOTIDE SEQUENCE</scope>
    <source>
        <strain evidence="1">ATCC 90797</strain>
    </source>
</reference>
<name>A0A9P6A216_PLEER</name>
<gene>
    <name evidence="1" type="ORF">BDN71DRAFT_1443891</name>
</gene>
<sequence>MQARTPSQCTSWRRPNTIDSTSGWLPRLSFVGVFEPLDARTPSAGATLSQFHNQLNKHPFEGMWMVVMQPLSSDFQPCSVFHPFSDQCKPSIRSTLTRFHALGFVHGDLRHEQYLSQTSWRSLGMSVHRLRLSGAQGMAKYPIGVYSTDSGPAHIWMTTSSLLRTTRVLWRNS</sequence>
<dbReference type="Proteomes" id="UP000807025">
    <property type="component" value="Unassembled WGS sequence"/>
</dbReference>
<dbReference type="AlphaFoldDB" id="A0A9P6A216"/>
<evidence type="ECO:0000313" key="2">
    <source>
        <dbReference type="Proteomes" id="UP000807025"/>
    </source>
</evidence>